<keyword evidence="3" id="KW-0378">Hydrolase</keyword>
<dbReference type="AlphaFoldDB" id="A0A1J0VQT4"/>
<evidence type="ECO:0000256" key="5">
    <source>
        <dbReference type="ARBA" id="ARBA00023098"/>
    </source>
</evidence>
<feature type="domain" description="AMP-dependent synthetase/ligase" evidence="6">
    <location>
        <begin position="12"/>
        <end position="406"/>
    </location>
</feature>
<dbReference type="KEGG" id="nsl:BOX37_10965"/>
<dbReference type="OrthoDB" id="3671040at2"/>
<dbReference type="Gene3D" id="3.10.129.10">
    <property type="entry name" value="Hotdog Thioesterase"/>
    <property type="match status" value="1"/>
</dbReference>
<keyword evidence="10" id="KW-1185">Reference proteome</keyword>
<evidence type="ECO:0000313" key="9">
    <source>
        <dbReference type="EMBL" id="APE34389.1"/>
    </source>
</evidence>
<dbReference type="NCBIfam" id="TIGR00369">
    <property type="entry name" value="unchar_dom_1"/>
    <property type="match status" value="1"/>
</dbReference>
<evidence type="ECO:0000259" key="8">
    <source>
        <dbReference type="Pfam" id="PF23024"/>
    </source>
</evidence>
<dbReference type="PANTHER" id="PTHR22754:SF32">
    <property type="entry name" value="DISCO-INTERACTING PROTEIN 2"/>
    <property type="match status" value="1"/>
</dbReference>
<dbReference type="GO" id="GO:0070566">
    <property type="term" value="F:adenylyltransferase activity"/>
    <property type="evidence" value="ECO:0007669"/>
    <property type="project" value="TreeGrafter"/>
</dbReference>
<dbReference type="GO" id="GO:0016874">
    <property type="term" value="F:ligase activity"/>
    <property type="evidence" value="ECO:0007669"/>
    <property type="project" value="UniProtKB-KW"/>
</dbReference>
<dbReference type="InterPro" id="IPR003736">
    <property type="entry name" value="PAAI_dom"/>
</dbReference>
<dbReference type="SUPFAM" id="SSF54637">
    <property type="entry name" value="Thioesterase/thiol ester dehydrase-isomerase"/>
    <property type="match status" value="1"/>
</dbReference>
<dbReference type="CDD" id="cd03443">
    <property type="entry name" value="PaaI_thioesterase"/>
    <property type="match status" value="1"/>
</dbReference>
<dbReference type="Pfam" id="PF23024">
    <property type="entry name" value="AMP-dom_DIP2-like"/>
    <property type="match status" value="1"/>
</dbReference>
<evidence type="ECO:0000259" key="7">
    <source>
        <dbReference type="Pfam" id="PF03061"/>
    </source>
</evidence>
<dbReference type="Pfam" id="PF00501">
    <property type="entry name" value="AMP-binding"/>
    <property type="match status" value="1"/>
</dbReference>
<dbReference type="InterPro" id="IPR000873">
    <property type="entry name" value="AMP-dep_synth/lig_dom"/>
</dbReference>
<dbReference type="InterPro" id="IPR006683">
    <property type="entry name" value="Thioestr_dom"/>
</dbReference>
<dbReference type="InterPro" id="IPR029069">
    <property type="entry name" value="HotDog_dom_sf"/>
</dbReference>
<dbReference type="InterPro" id="IPR045851">
    <property type="entry name" value="AMP-bd_C_sf"/>
</dbReference>
<dbReference type="GO" id="GO:0016289">
    <property type="term" value="F:acyl-CoA hydrolase activity"/>
    <property type="evidence" value="ECO:0007669"/>
    <property type="project" value="UniProtKB-ARBA"/>
</dbReference>
<keyword evidence="2" id="KW-0436">Ligase</keyword>
<reference evidence="9" key="1">
    <citation type="submission" date="2016-11" db="EMBL/GenBank/DDBJ databases">
        <authorList>
            <person name="Jaros S."/>
            <person name="Januszkiewicz K."/>
            <person name="Wedrychowicz H."/>
        </authorList>
    </citation>
    <scope>NUCLEOTIDE SEQUENCE [LARGE SCALE GENOMIC DNA]</scope>
    <source>
        <strain evidence="9">Y48</strain>
    </source>
</reference>
<gene>
    <name evidence="9" type="ORF">BOX37_10965</name>
</gene>
<evidence type="ECO:0000256" key="1">
    <source>
        <dbReference type="ARBA" id="ARBA00006432"/>
    </source>
</evidence>
<dbReference type="InterPro" id="IPR042099">
    <property type="entry name" value="ANL_N_sf"/>
</dbReference>
<dbReference type="Gene3D" id="3.30.300.30">
    <property type="match status" value="1"/>
</dbReference>
<dbReference type="PANTHER" id="PTHR22754">
    <property type="entry name" value="DISCO-INTERACTING PROTEIN 2 DIP2 -RELATED"/>
    <property type="match status" value="1"/>
</dbReference>
<dbReference type="GO" id="GO:0071766">
    <property type="term" value="P:Actinobacterium-type cell wall biogenesis"/>
    <property type="evidence" value="ECO:0007669"/>
    <property type="project" value="UniProtKB-ARBA"/>
</dbReference>
<keyword evidence="4" id="KW-0276">Fatty acid metabolism</keyword>
<dbReference type="GO" id="GO:0005886">
    <property type="term" value="C:plasma membrane"/>
    <property type="evidence" value="ECO:0007669"/>
    <property type="project" value="TreeGrafter"/>
</dbReference>
<dbReference type="CDD" id="cd05931">
    <property type="entry name" value="FAAL"/>
    <property type="match status" value="1"/>
</dbReference>
<dbReference type="GO" id="GO:0006633">
    <property type="term" value="P:fatty acid biosynthetic process"/>
    <property type="evidence" value="ECO:0007669"/>
    <property type="project" value="TreeGrafter"/>
</dbReference>
<dbReference type="FunFam" id="3.40.50.12780:FF:000013">
    <property type="entry name" value="Long-chain-fatty-acid--AMP ligase FadD32"/>
    <property type="match status" value="1"/>
</dbReference>
<accession>A0A1J0VQT4</accession>
<dbReference type="Gene3D" id="3.40.50.12780">
    <property type="entry name" value="N-terminal domain of ligase-like"/>
    <property type="match status" value="1"/>
</dbReference>
<feature type="domain" description="Thioesterase" evidence="7">
    <location>
        <begin position="636"/>
        <end position="709"/>
    </location>
</feature>
<dbReference type="Pfam" id="PF03061">
    <property type="entry name" value="4HBT"/>
    <property type="match status" value="1"/>
</dbReference>
<evidence type="ECO:0000259" key="6">
    <source>
        <dbReference type="Pfam" id="PF00501"/>
    </source>
</evidence>
<proteinExistence type="inferred from homology"/>
<evidence type="ECO:0000256" key="4">
    <source>
        <dbReference type="ARBA" id="ARBA00022832"/>
    </source>
</evidence>
<evidence type="ECO:0000256" key="2">
    <source>
        <dbReference type="ARBA" id="ARBA00022598"/>
    </source>
</evidence>
<feature type="domain" description="AMP-binding enzyme C-terminal" evidence="8">
    <location>
        <begin position="450"/>
        <end position="558"/>
    </location>
</feature>
<evidence type="ECO:0000256" key="3">
    <source>
        <dbReference type="ARBA" id="ARBA00022801"/>
    </source>
</evidence>
<dbReference type="SUPFAM" id="SSF56801">
    <property type="entry name" value="Acetyl-CoA synthetase-like"/>
    <property type="match status" value="1"/>
</dbReference>
<evidence type="ECO:0000313" key="10">
    <source>
        <dbReference type="Proteomes" id="UP000183810"/>
    </source>
</evidence>
<dbReference type="EMBL" id="CP018082">
    <property type="protein sequence ID" value="APE34389.1"/>
    <property type="molecule type" value="Genomic_DNA"/>
</dbReference>
<dbReference type="InterPro" id="IPR025110">
    <property type="entry name" value="AMP-bd_C"/>
</dbReference>
<dbReference type="PROSITE" id="PS00455">
    <property type="entry name" value="AMP_BINDING"/>
    <property type="match status" value="1"/>
</dbReference>
<sequence length="730" mass="78970">MRTDVQLLTDILQRRAVDEPDRIAYRFLDDAGVEHTTLTYRELHDRALAVAAALRSRCAPGDRALLVFGQSAEFVIAYFGCLYARVIAVPVNPPRRDRVQEATRAIVGDCAPTAVLTVGPLLPLLRPVLETLCTAEHWLAVDELPTQETGFTATKPDPDSVAFLQYTSGSTSAPKGVMVTHRNLAANEEMIRRSFGHDRASTVVGWAPFFHDQGLIGNVLQPVYVGATSVLMSPLAFIRRPLLWLEAISRYRVHTSGGPNFAFDACVARATAAGLPDLDLSSWQVAFNGAEPIRADTLARFTKTFAPLGFRAEAVYPCYGLAEATLLVSASVKGRGPRLLDADVDALAERRYVAATVDRGRTLVGAGLLLAGEDLRIVDPDTRELSAPDRIGEIWVAGDHVAQGYWQRPEATAATFHARRADDPERGYLRTGDLGLLVDGELYVVGRIKDMIIIRGRNYYPHDIEHTVQRAHPALRPGSGAAFSVPGRDGEKLIVVQEIRRDHTGTDRADIAGAIRAAVLREHDLAIGDVVLTAPDEVHRTSSGKIMRAAARIRYLDAGFTIWVPRPTDQPTEPTPKESTAMPTWQATNPDFAAAVQGAVLSMPAARHLGFEFGRIAPGEAEIVQPYRTELTQHNGFFQGGVLGSLADFAGGSAAGTLLPPGWVNMTIDYTVKILAPAKGPTVVARGRVVKPGALLTIATVEVFSVDGDDETLCATALVTMRNVALGKQE</sequence>
<protein>
    <submittedName>
        <fullName evidence="9">AMP-dependent synthetase</fullName>
    </submittedName>
</protein>
<dbReference type="Proteomes" id="UP000183810">
    <property type="component" value="Chromosome"/>
</dbReference>
<dbReference type="InterPro" id="IPR020845">
    <property type="entry name" value="AMP-binding_CS"/>
</dbReference>
<organism evidence="9 10">
    <name type="scientific">Nocardia mangyaensis</name>
    <dbReference type="NCBI Taxonomy" id="2213200"/>
    <lineage>
        <taxon>Bacteria</taxon>
        <taxon>Bacillati</taxon>
        <taxon>Actinomycetota</taxon>
        <taxon>Actinomycetes</taxon>
        <taxon>Mycobacteriales</taxon>
        <taxon>Nocardiaceae</taxon>
        <taxon>Nocardia</taxon>
    </lineage>
</organism>
<name>A0A1J0VQT4_9NOCA</name>
<comment type="similarity">
    <text evidence="1">Belongs to the ATP-dependent AMP-binding enzyme family.</text>
</comment>
<dbReference type="InterPro" id="IPR040097">
    <property type="entry name" value="FAAL/FAAC"/>
</dbReference>
<keyword evidence="5" id="KW-0443">Lipid metabolism</keyword>